<dbReference type="Proteomes" id="UP000029964">
    <property type="component" value="Unassembled WGS sequence"/>
</dbReference>
<name>A0A086SYA9_HAPC1</name>
<dbReference type="AlphaFoldDB" id="A0A086SYA9"/>
<dbReference type="EMBL" id="JPKY01000105">
    <property type="protein sequence ID" value="KFH42091.1"/>
    <property type="molecule type" value="Genomic_DNA"/>
</dbReference>
<feature type="transmembrane region" description="Helical" evidence="1">
    <location>
        <begin position="156"/>
        <end position="177"/>
    </location>
</feature>
<keyword evidence="1" id="KW-0812">Transmembrane</keyword>
<keyword evidence="1" id="KW-0472">Membrane</keyword>
<accession>A0A086SYA9</accession>
<dbReference type="OrthoDB" id="9989112at2759"/>
<dbReference type="GO" id="GO:0006673">
    <property type="term" value="P:inositol phosphoceramide metabolic process"/>
    <property type="evidence" value="ECO:0007669"/>
    <property type="project" value="InterPro"/>
</dbReference>
<protein>
    <submittedName>
        <fullName evidence="2">Inositol phosphorylceramide synthase regulatory subunit-like protein</fullName>
    </submittedName>
</protein>
<dbReference type="GO" id="GO:0070917">
    <property type="term" value="F:inositol phosphoceramide synthase regulator activity"/>
    <property type="evidence" value="ECO:0007669"/>
    <property type="project" value="InterPro"/>
</dbReference>
<evidence type="ECO:0000313" key="2">
    <source>
        <dbReference type="EMBL" id="KFH42091.1"/>
    </source>
</evidence>
<dbReference type="HOGENOM" id="CLU_047267_0_0_1"/>
<dbReference type="GO" id="GO:0070916">
    <property type="term" value="C:inositol phosphoceramide synthase complex"/>
    <property type="evidence" value="ECO:0007669"/>
    <property type="project" value="TreeGrafter"/>
</dbReference>
<dbReference type="STRING" id="857340.A0A086SYA9"/>
<keyword evidence="3" id="KW-1185">Reference proteome</keyword>
<evidence type="ECO:0000256" key="1">
    <source>
        <dbReference type="SAM" id="Phobius"/>
    </source>
</evidence>
<keyword evidence="1" id="KW-1133">Transmembrane helix</keyword>
<dbReference type="InterPro" id="IPR013862">
    <property type="entry name" value="Kei1"/>
</dbReference>
<proteinExistence type="predicted"/>
<organism evidence="2 3">
    <name type="scientific">Hapsidospora chrysogenum (strain ATCC 11550 / CBS 779.69 / DSM 880 / IAM 14645 / JCM 23072 / IMI 49137)</name>
    <name type="common">Acremonium chrysogenum</name>
    <dbReference type="NCBI Taxonomy" id="857340"/>
    <lineage>
        <taxon>Eukaryota</taxon>
        <taxon>Fungi</taxon>
        <taxon>Dikarya</taxon>
        <taxon>Ascomycota</taxon>
        <taxon>Pezizomycotina</taxon>
        <taxon>Sordariomycetes</taxon>
        <taxon>Hypocreomycetidae</taxon>
        <taxon>Hypocreales</taxon>
        <taxon>Bionectriaceae</taxon>
        <taxon>Hapsidospora</taxon>
    </lineage>
</organism>
<feature type="transmembrane region" description="Helical" evidence="1">
    <location>
        <begin position="87"/>
        <end position="110"/>
    </location>
</feature>
<dbReference type="PANTHER" id="PTHR28077">
    <property type="entry name" value="INOSITOL PHOSPHORYLCERAMIDE SYNTHASE REGULATORY SUBUNIT KEI1"/>
    <property type="match status" value="1"/>
</dbReference>
<feature type="transmembrane region" description="Helical" evidence="1">
    <location>
        <begin position="56"/>
        <end position="75"/>
    </location>
</feature>
<dbReference type="Pfam" id="PF08552">
    <property type="entry name" value="Kei1"/>
    <property type="match status" value="1"/>
</dbReference>
<gene>
    <name evidence="2" type="ORF">ACRE_071990</name>
</gene>
<dbReference type="PANTHER" id="PTHR28077:SF1">
    <property type="entry name" value="INOSITOL PHOSPHORYLCERAMIDE SYNTHASE REGULATORY SUBUNIT KEI1"/>
    <property type="match status" value="1"/>
</dbReference>
<dbReference type="GO" id="GO:0000139">
    <property type="term" value="C:Golgi membrane"/>
    <property type="evidence" value="ECO:0007669"/>
    <property type="project" value="TreeGrafter"/>
</dbReference>
<sequence>MSRFTSLYLRVPRPKTLFGFISLQTATELITLALIFNKVTGVYGLLAILTGYQLSFMQLSTYLYSIAVLVALVYLMPHIRRRDSVECLALAWLYVADTIINTFDTLVFGLEWYFASSALEDNNENIPDMVAQGIEKLRQESAQHGAAVPRETASSMVLIAALTLVRVYFVVVVMAFAREVLQKQMQVLVIEGRSEVVDGEDGPFGRELPDGDGRRGRLGRMMVSVGRGYWLEEPAAEQWADDVYPSTVPSRPSKQGVQIP</sequence>
<reference evidence="3" key="1">
    <citation type="journal article" date="2014" name="Genome Announc.">
        <title>Genome sequence and annotation of Acremonium chrysogenum, producer of the beta-lactam antibiotic cephalosporin C.</title>
        <authorList>
            <person name="Terfehr D."/>
            <person name="Dahlmann T.A."/>
            <person name="Specht T."/>
            <person name="Zadra I."/>
            <person name="Kuernsteiner H."/>
            <person name="Kueck U."/>
        </authorList>
    </citation>
    <scope>NUCLEOTIDE SEQUENCE [LARGE SCALE GENOMIC DNA]</scope>
    <source>
        <strain evidence="3">ATCC 11550 / CBS 779.69 / DSM 880 / IAM 14645 / JCM 23072 / IMI 49137</strain>
    </source>
</reference>
<evidence type="ECO:0000313" key="3">
    <source>
        <dbReference type="Proteomes" id="UP000029964"/>
    </source>
</evidence>
<comment type="caution">
    <text evidence="2">The sequence shown here is derived from an EMBL/GenBank/DDBJ whole genome shotgun (WGS) entry which is preliminary data.</text>
</comment>